<sequence>MKQAWVRWLLPLGILVLWQIAVDSGRWSSYVLPSPMDVIDSGWQLLRDGTLLIHIGVSLGRVAVGFLLAAATAVPLAIVIGLWEPAYRVLGGAIEFFRHVPPLALLLLLILWLGIGEASKTAVVFLATFYPIFLNALTGVRCTDAKLLEMGRQYGLSSWQCVRRIRLPYAVPYMYTGLRIGLGYSWRSLIGAEMIAAASGVGYLVLDAQAMAKSASVIVGVVVIGVCGSVMDYGCRQLGRRLLYRYLGGDKDGVA</sequence>
<evidence type="ECO:0000313" key="9">
    <source>
        <dbReference type="EMBL" id="MBM6913187.1"/>
    </source>
</evidence>
<evidence type="ECO:0000256" key="4">
    <source>
        <dbReference type="ARBA" id="ARBA00022692"/>
    </source>
</evidence>
<evidence type="ECO:0000256" key="7">
    <source>
        <dbReference type="RuleBase" id="RU363032"/>
    </source>
</evidence>
<comment type="similarity">
    <text evidence="7">Belongs to the binding-protein-dependent transport system permease family.</text>
</comment>
<name>A0ABS2GI31_9FIRM</name>
<feature type="transmembrane region" description="Helical" evidence="7">
    <location>
        <begin position="62"/>
        <end position="84"/>
    </location>
</feature>
<dbReference type="InterPro" id="IPR000515">
    <property type="entry name" value="MetI-like"/>
</dbReference>
<dbReference type="PROSITE" id="PS50928">
    <property type="entry name" value="ABC_TM1"/>
    <property type="match status" value="1"/>
</dbReference>
<gene>
    <name evidence="9" type="ORF">H6A01_07625</name>
</gene>
<dbReference type="PANTHER" id="PTHR30151">
    <property type="entry name" value="ALKANE SULFONATE ABC TRANSPORTER-RELATED, MEMBRANE SUBUNIT"/>
    <property type="match status" value="1"/>
</dbReference>
<evidence type="ECO:0000256" key="2">
    <source>
        <dbReference type="ARBA" id="ARBA00022448"/>
    </source>
</evidence>
<dbReference type="Pfam" id="PF00528">
    <property type="entry name" value="BPD_transp_1"/>
    <property type="match status" value="1"/>
</dbReference>
<keyword evidence="3" id="KW-1003">Cell membrane</keyword>
<feature type="transmembrane region" description="Helical" evidence="7">
    <location>
        <begin position="184"/>
        <end position="205"/>
    </location>
</feature>
<feature type="transmembrane region" description="Helical" evidence="7">
    <location>
        <begin position="217"/>
        <end position="235"/>
    </location>
</feature>
<reference evidence="9 10" key="1">
    <citation type="journal article" date="2021" name="Sci. Rep.">
        <title>The distribution of antibiotic resistance genes in chicken gut microbiota commensals.</title>
        <authorList>
            <person name="Juricova H."/>
            <person name="Matiasovicova J."/>
            <person name="Kubasova T."/>
            <person name="Cejkova D."/>
            <person name="Rychlik I."/>
        </authorList>
    </citation>
    <scope>NUCLEOTIDE SEQUENCE [LARGE SCALE GENOMIC DNA]</scope>
    <source>
        <strain evidence="9 10">An537</strain>
    </source>
</reference>
<evidence type="ECO:0000256" key="3">
    <source>
        <dbReference type="ARBA" id="ARBA00022475"/>
    </source>
</evidence>
<dbReference type="Gene3D" id="1.10.3720.10">
    <property type="entry name" value="MetI-like"/>
    <property type="match status" value="1"/>
</dbReference>
<dbReference type="InterPro" id="IPR035906">
    <property type="entry name" value="MetI-like_sf"/>
</dbReference>
<keyword evidence="5 7" id="KW-1133">Transmembrane helix</keyword>
<dbReference type="Proteomes" id="UP000707138">
    <property type="component" value="Unassembled WGS sequence"/>
</dbReference>
<keyword evidence="2 7" id="KW-0813">Transport</keyword>
<dbReference type="SUPFAM" id="SSF161098">
    <property type="entry name" value="MetI-like"/>
    <property type="match status" value="1"/>
</dbReference>
<proteinExistence type="inferred from homology"/>
<evidence type="ECO:0000256" key="1">
    <source>
        <dbReference type="ARBA" id="ARBA00004651"/>
    </source>
</evidence>
<evidence type="ECO:0000259" key="8">
    <source>
        <dbReference type="PROSITE" id="PS50928"/>
    </source>
</evidence>
<comment type="subcellular location">
    <subcellularLocation>
        <location evidence="1 7">Cell membrane</location>
        <topology evidence="1 7">Multi-pass membrane protein</topology>
    </subcellularLocation>
</comment>
<dbReference type="EMBL" id="JACJLA010000013">
    <property type="protein sequence ID" value="MBM6913187.1"/>
    <property type="molecule type" value="Genomic_DNA"/>
</dbReference>
<evidence type="ECO:0000256" key="6">
    <source>
        <dbReference type="ARBA" id="ARBA00023136"/>
    </source>
</evidence>
<keyword evidence="6 7" id="KW-0472">Membrane</keyword>
<evidence type="ECO:0000256" key="5">
    <source>
        <dbReference type="ARBA" id="ARBA00022989"/>
    </source>
</evidence>
<dbReference type="PANTHER" id="PTHR30151:SF25">
    <property type="entry name" value="TAURINE TRANSPORT SYSTEM PERMEASE PROTEIN TAUC"/>
    <property type="match status" value="1"/>
</dbReference>
<dbReference type="RefSeq" id="WP_205088153.1">
    <property type="nucleotide sequence ID" value="NZ_JACJLA010000013.1"/>
</dbReference>
<comment type="caution">
    <text evidence="9">The sequence shown here is derived from an EMBL/GenBank/DDBJ whole genome shotgun (WGS) entry which is preliminary data.</text>
</comment>
<keyword evidence="10" id="KW-1185">Reference proteome</keyword>
<organism evidence="9 10">
    <name type="scientific">Veillonella magna</name>
    <dbReference type="NCBI Taxonomy" id="464322"/>
    <lineage>
        <taxon>Bacteria</taxon>
        <taxon>Bacillati</taxon>
        <taxon>Bacillota</taxon>
        <taxon>Negativicutes</taxon>
        <taxon>Veillonellales</taxon>
        <taxon>Veillonellaceae</taxon>
        <taxon>Veillonella</taxon>
    </lineage>
</organism>
<dbReference type="CDD" id="cd06261">
    <property type="entry name" value="TM_PBP2"/>
    <property type="match status" value="1"/>
</dbReference>
<protein>
    <submittedName>
        <fullName evidence="9">ABC transporter permease</fullName>
    </submittedName>
</protein>
<evidence type="ECO:0000313" key="10">
    <source>
        <dbReference type="Proteomes" id="UP000707138"/>
    </source>
</evidence>
<feature type="transmembrane region" description="Helical" evidence="7">
    <location>
        <begin position="121"/>
        <end position="140"/>
    </location>
</feature>
<feature type="transmembrane region" description="Helical" evidence="7">
    <location>
        <begin position="96"/>
        <end position="115"/>
    </location>
</feature>
<accession>A0ABS2GI31</accession>
<keyword evidence="4 7" id="KW-0812">Transmembrane</keyword>
<feature type="domain" description="ABC transmembrane type-1" evidence="8">
    <location>
        <begin position="55"/>
        <end position="232"/>
    </location>
</feature>